<evidence type="ECO:0000313" key="2">
    <source>
        <dbReference type="Proteomes" id="UP000015105"/>
    </source>
</evidence>
<dbReference type="EnsemblPlants" id="AET5Gv20284600.26">
    <property type="protein sequence ID" value="AET5Gv20284600.26"/>
    <property type="gene ID" value="AET5Gv20284600"/>
</dbReference>
<proteinExistence type="predicted"/>
<name>A0A453K490_AEGTS</name>
<reference evidence="2" key="1">
    <citation type="journal article" date="2014" name="Science">
        <title>Ancient hybridizations among the ancestral genomes of bread wheat.</title>
        <authorList>
            <consortium name="International Wheat Genome Sequencing Consortium,"/>
            <person name="Marcussen T."/>
            <person name="Sandve S.R."/>
            <person name="Heier L."/>
            <person name="Spannagl M."/>
            <person name="Pfeifer M."/>
            <person name="Jakobsen K.S."/>
            <person name="Wulff B.B."/>
            <person name="Steuernagel B."/>
            <person name="Mayer K.F."/>
            <person name="Olsen O.A."/>
        </authorList>
    </citation>
    <scope>NUCLEOTIDE SEQUENCE [LARGE SCALE GENOMIC DNA]</scope>
    <source>
        <strain evidence="2">cv. AL8/78</strain>
    </source>
</reference>
<sequence length="146" mass="16655">MHVVYRRAHPTFLQWSTWSPQSALVLSTVVYQRAHPDDAARQRLPHHRADSYRCSFTAAPWRSSTPPPAVQVRGPWRFTTTGPPKSHSCHAQMRKAKKLTSPKTRKKMSTDARRCPLCYPTDEVIQGAGGFVRLKHQHKKINFGSL</sequence>
<evidence type="ECO:0000313" key="1">
    <source>
        <dbReference type="EnsemblPlants" id="AET5Gv20284600.26"/>
    </source>
</evidence>
<keyword evidence="2" id="KW-1185">Reference proteome</keyword>
<reference evidence="1" key="3">
    <citation type="journal article" date="2017" name="Nature">
        <title>Genome sequence of the progenitor of the wheat D genome Aegilops tauschii.</title>
        <authorList>
            <person name="Luo M.C."/>
            <person name="Gu Y.Q."/>
            <person name="Puiu D."/>
            <person name="Wang H."/>
            <person name="Twardziok S.O."/>
            <person name="Deal K.R."/>
            <person name="Huo N."/>
            <person name="Zhu T."/>
            <person name="Wang L."/>
            <person name="Wang Y."/>
            <person name="McGuire P.E."/>
            <person name="Liu S."/>
            <person name="Long H."/>
            <person name="Ramasamy R.K."/>
            <person name="Rodriguez J.C."/>
            <person name="Van S.L."/>
            <person name="Yuan L."/>
            <person name="Wang Z."/>
            <person name="Xia Z."/>
            <person name="Xiao L."/>
            <person name="Anderson O.D."/>
            <person name="Ouyang S."/>
            <person name="Liang Y."/>
            <person name="Zimin A.V."/>
            <person name="Pertea G."/>
            <person name="Qi P."/>
            <person name="Bennetzen J.L."/>
            <person name="Dai X."/>
            <person name="Dawson M.W."/>
            <person name="Muller H.G."/>
            <person name="Kugler K."/>
            <person name="Rivarola-Duarte L."/>
            <person name="Spannagl M."/>
            <person name="Mayer K.F.X."/>
            <person name="Lu F.H."/>
            <person name="Bevan M.W."/>
            <person name="Leroy P."/>
            <person name="Li P."/>
            <person name="You F.M."/>
            <person name="Sun Q."/>
            <person name="Liu Z."/>
            <person name="Lyons E."/>
            <person name="Wicker T."/>
            <person name="Salzberg S.L."/>
            <person name="Devos K.M."/>
            <person name="Dvorak J."/>
        </authorList>
    </citation>
    <scope>NUCLEOTIDE SEQUENCE [LARGE SCALE GENOMIC DNA]</scope>
    <source>
        <strain evidence="1">cv. AL8/78</strain>
    </source>
</reference>
<organism evidence="1 2">
    <name type="scientific">Aegilops tauschii subsp. strangulata</name>
    <name type="common">Goatgrass</name>
    <dbReference type="NCBI Taxonomy" id="200361"/>
    <lineage>
        <taxon>Eukaryota</taxon>
        <taxon>Viridiplantae</taxon>
        <taxon>Streptophyta</taxon>
        <taxon>Embryophyta</taxon>
        <taxon>Tracheophyta</taxon>
        <taxon>Spermatophyta</taxon>
        <taxon>Magnoliopsida</taxon>
        <taxon>Liliopsida</taxon>
        <taxon>Poales</taxon>
        <taxon>Poaceae</taxon>
        <taxon>BOP clade</taxon>
        <taxon>Pooideae</taxon>
        <taxon>Triticodae</taxon>
        <taxon>Triticeae</taxon>
        <taxon>Triticinae</taxon>
        <taxon>Aegilops</taxon>
    </lineage>
</organism>
<reference evidence="1" key="4">
    <citation type="submission" date="2019-03" db="UniProtKB">
        <authorList>
            <consortium name="EnsemblPlants"/>
        </authorList>
    </citation>
    <scope>IDENTIFICATION</scope>
</reference>
<reference evidence="1" key="5">
    <citation type="journal article" date="2021" name="G3 (Bethesda)">
        <title>Aegilops tauschii genome assembly Aet v5.0 features greater sequence contiguity and improved annotation.</title>
        <authorList>
            <person name="Wang L."/>
            <person name="Zhu T."/>
            <person name="Rodriguez J.C."/>
            <person name="Deal K.R."/>
            <person name="Dubcovsky J."/>
            <person name="McGuire P.E."/>
            <person name="Lux T."/>
            <person name="Spannagl M."/>
            <person name="Mayer K.F.X."/>
            <person name="Baldrich P."/>
            <person name="Meyers B.C."/>
            <person name="Huo N."/>
            <person name="Gu Y.Q."/>
            <person name="Zhou H."/>
            <person name="Devos K.M."/>
            <person name="Bennetzen J.L."/>
            <person name="Unver T."/>
            <person name="Budak H."/>
            <person name="Gulick P.J."/>
            <person name="Galiba G."/>
            <person name="Kalapos B."/>
            <person name="Nelson D.R."/>
            <person name="Li P."/>
            <person name="You F.M."/>
            <person name="Luo M.C."/>
            <person name="Dvorak J."/>
        </authorList>
    </citation>
    <scope>NUCLEOTIDE SEQUENCE [LARGE SCALE GENOMIC DNA]</scope>
    <source>
        <strain evidence="1">cv. AL8/78</strain>
    </source>
</reference>
<protein>
    <submittedName>
        <fullName evidence="1">Uncharacterized protein</fullName>
    </submittedName>
</protein>
<dbReference type="Gramene" id="AET5Gv20284600.26">
    <property type="protein sequence ID" value="AET5Gv20284600.26"/>
    <property type="gene ID" value="AET5Gv20284600"/>
</dbReference>
<dbReference type="EnsemblPlants" id="AET5Gv20284600.12">
    <property type="protein sequence ID" value="AET5Gv20284600.12"/>
    <property type="gene ID" value="AET5Gv20284600"/>
</dbReference>
<dbReference type="Proteomes" id="UP000015105">
    <property type="component" value="Chromosome 5D"/>
</dbReference>
<dbReference type="AlphaFoldDB" id="A0A453K490"/>
<dbReference type="Gramene" id="AET5Gv20284600.12">
    <property type="protein sequence ID" value="AET5Gv20284600.12"/>
    <property type="gene ID" value="AET5Gv20284600"/>
</dbReference>
<reference evidence="2" key="2">
    <citation type="journal article" date="2017" name="Nat. Plants">
        <title>The Aegilops tauschii genome reveals multiple impacts of transposons.</title>
        <authorList>
            <person name="Zhao G."/>
            <person name="Zou C."/>
            <person name="Li K."/>
            <person name="Wang K."/>
            <person name="Li T."/>
            <person name="Gao L."/>
            <person name="Zhang X."/>
            <person name="Wang H."/>
            <person name="Yang Z."/>
            <person name="Liu X."/>
            <person name="Jiang W."/>
            <person name="Mao L."/>
            <person name="Kong X."/>
            <person name="Jiao Y."/>
            <person name="Jia J."/>
        </authorList>
    </citation>
    <scope>NUCLEOTIDE SEQUENCE [LARGE SCALE GENOMIC DNA]</scope>
    <source>
        <strain evidence="2">cv. AL8/78</strain>
    </source>
</reference>
<accession>A0A453K490</accession>